<dbReference type="Gene3D" id="3.10.20.310">
    <property type="entry name" value="membrane protein fhac"/>
    <property type="match status" value="5"/>
</dbReference>
<dbReference type="InterPro" id="IPR023707">
    <property type="entry name" value="OM_assembly_BamA"/>
</dbReference>
<dbReference type="PROSITE" id="PS51779">
    <property type="entry name" value="POTRA"/>
    <property type="match status" value="3"/>
</dbReference>
<dbReference type="InterPro" id="IPR010827">
    <property type="entry name" value="BamA/TamA_POTRA"/>
</dbReference>
<evidence type="ECO:0000256" key="8">
    <source>
        <dbReference type="NCBIfam" id="TIGR03303"/>
    </source>
</evidence>
<evidence type="ECO:0000256" key="3">
    <source>
        <dbReference type="ARBA" id="ARBA00022692"/>
    </source>
</evidence>
<reference evidence="11" key="1">
    <citation type="submission" date="2021-01" db="EMBL/GenBank/DDBJ databases">
        <title>Modified the classification status of verrucomicrobia.</title>
        <authorList>
            <person name="Feng X."/>
        </authorList>
    </citation>
    <scope>NUCLEOTIDE SEQUENCE</scope>
    <source>
        <strain evidence="11">5K15</strain>
    </source>
</reference>
<protein>
    <recommendedName>
        <fullName evidence="8">Outer membrane protein assembly factor BamA</fullName>
    </recommendedName>
</protein>
<evidence type="ECO:0000313" key="12">
    <source>
        <dbReference type="Proteomes" id="UP000634206"/>
    </source>
</evidence>
<name>A0AAE2SDS7_9BACT</name>
<keyword evidence="7" id="KW-0998">Cell outer membrane</keyword>
<gene>
    <name evidence="11" type="primary">bamA</name>
    <name evidence="11" type="ORF">JIN83_11370</name>
</gene>
<dbReference type="Pfam" id="PF01103">
    <property type="entry name" value="Omp85"/>
    <property type="match status" value="1"/>
</dbReference>
<dbReference type="GO" id="GO:0071709">
    <property type="term" value="P:membrane assembly"/>
    <property type="evidence" value="ECO:0007669"/>
    <property type="project" value="InterPro"/>
</dbReference>
<dbReference type="RefSeq" id="WP_309490175.1">
    <property type="nucleotide sequence ID" value="NZ_JAENIG010000007.1"/>
</dbReference>
<dbReference type="Proteomes" id="UP000634206">
    <property type="component" value="Unassembled WGS sequence"/>
</dbReference>
<evidence type="ECO:0000256" key="1">
    <source>
        <dbReference type="ARBA" id="ARBA00004370"/>
    </source>
</evidence>
<dbReference type="InterPro" id="IPR039910">
    <property type="entry name" value="D15-like"/>
</dbReference>
<feature type="domain" description="POTRA" evidence="10">
    <location>
        <begin position="192"/>
        <end position="278"/>
    </location>
</feature>
<sequence>MFKGITQRVSQSLLVLTGLMMLVASATTANAQNFEGKKITSVAVRYVGPRTVDEARIRGNMAVRAGQNYSAARLDDDVRSLYASGLVDDVRFFAEAVGSGVKVIAEVKTRGKIVAVGFLGNTRFSERKLANVTKLKAGGVMSDEAILTARRNIQEHYRGFGYADVSVSHRIQPAAAAGTAELVFIVNEGARAEVDEIRFEGNNSVASHVLRNEMKTKQKGWFSFFTKSGRIDVVKLEEDVDRVLDYYRNRGYLRATADVRREPAADERVDLVISINEGAKYTVANVGFGKMTVFKPADLAPALTLNAGDGYSLSKMRADITSIRSYYGSRGYADAAVSPDIRNVTATSVSITYRITEGRRYRVGRITIEGNDKTQDRVIRREVPLKPGEYYNSVELDTTRRRLKNMNYFNDVQVGASPSNQAGYRDVSIQVNEKKTGSISFGLGFSSVDSIVGYVNLEQTNFDIGNWPSFTGAGQRFGAKLQLGSERTDFRLSWVEPWFLGQRLALGTEFFYRDALYYSSEYEQSQYGAAVSLRKPVSKRAYIKGEYRLEKITIDAESDTSAVFMAEDGDFIRSALSFNYVYDSRDSNQLPRKGHKIDLGVTYAGGFIGGDVDVFIVQGSGAKHWNLWGDSILNLRGAFSVADTHGDSNMVPIFDREFLGGPHNLRGFDNRDVGPRDATTEEVFGGNTSAYATVEYTFPLIERVRGAVFYDIGLVNAKSWDFGSDLYHDAGVGLRLNLPFGPLAIDYAIPLQSPDEEADKGGQFQFYLDYKF</sequence>
<keyword evidence="6" id="KW-0472">Membrane</keyword>
<evidence type="ECO:0000256" key="2">
    <source>
        <dbReference type="ARBA" id="ARBA00022452"/>
    </source>
</evidence>
<proteinExistence type="predicted"/>
<dbReference type="Gene3D" id="2.40.160.50">
    <property type="entry name" value="membrane protein fhac: a member of the omp85/tpsb transporter family"/>
    <property type="match status" value="1"/>
</dbReference>
<dbReference type="NCBIfam" id="TIGR03303">
    <property type="entry name" value="OM_YaeT"/>
    <property type="match status" value="1"/>
</dbReference>
<feature type="domain" description="POTRA" evidence="10">
    <location>
        <begin position="281"/>
        <end position="358"/>
    </location>
</feature>
<evidence type="ECO:0000256" key="7">
    <source>
        <dbReference type="ARBA" id="ARBA00023237"/>
    </source>
</evidence>
<dbReference type="PANTHER" id="PTHR12815:SF47">
    <property type="entry name" value="TRANSLOCATION AND ASSEMBLY MODULE SUBUNIT TAMA"/>
    <property type="match status" value="1"/>
</dbReference>
<dbReference type="GO" id="GO:0009279">
    <property type="term" value="C:cell outer membrane"/>
    <property type="evidence" value="ECO:0007669"/>
    <property type="project" value="UniProtKB-UniRule"/>
</dbReference>
<keyword evidence="2" id="KW-1134">Transmembrane beta strand</keyword>
<evidence type="ECO:0000256" key="9">
    <source>
        <dbReference type="SAM" id="SignalP"/>
    </source>
</evidence>
<comment type="subcellular location">
    <subcellularLocation>
        <location evidence="1">Membrane</location>
    </subcellularLocation>
</comment>
<dbReference type="Pfam" id="PF07244">
    <property type="entry name" value="POTRA"/>
    <property type="match status" value="4"/>
</dbReference>
<accession>A0AAE2SDS7</accession>
<dbReference type="PANTHER" id="PTHR12815">
    <property type="entry name" value="SORTING AND ASSEMBLY MACHINERY SAMM50 PROTEIN FAMILY MEMBER"/>
    <property type="match status" value="1"/>
</dbReference>
<dbReference type="AlphaFoldDB" id="A0AAE2SDS7"/>
<dbReference type="PIRSF" id="PIRSF006076">
    <property type="entry name" value="OM_assembly_OMP85"/>
    <property type="match status" value="1"/>
</dbReference>
<keyword evidence="12" id="KW-1185">Reference proteome</keyword>
<evidence type="ECO:0000256" key="4">
    <source>
        <dbReference type="ARBA" id="ARBA00022729"/>
    </source>
</evidence>
<comment type="caution">
    <text evidence="11">The sequence shown here is derived from an EMBL/GenBank/DDBJ whole genome shotgun (WGS) entry which is preliminary data.</text>
</comment>
<organism evidence="11 12">
    <name type="scientific">Oceaniferula flava</name>
    <dbReference type="NCBI Taxonomy" id="2800421"/>
    <lineage>
        <taxon>Bacteria</taxon>
        <taxon>Pseudomonadati</taxon>
        <taxon>Verrucomicrobiota</taxon>
        <taxon>Verrucomicrobiia</taxon>
        <taxon>Verrucomicrobiales</taxon>
        <taxon>Verrucomicrobiaceae</taxon>
        <taxon>Oceaniferula</taxon>
    </lineage>
</organism>
<feature type="domain" description="POTRA" evidence="10">
    <location>
        <begin position="361"/>
        <end position="434"/>
    </location>
</feature>
<dbReference type="EMBL" id="JAENIG010000007">
    <property type="protein sequence ID" value="MBK1855562.1"/>
    <property type="molecule type" value="Genomic_DNA"/>
</dbReference>
<dbReference type="InterPro" id="IPR000184">
    <property type="entry name" value="Bac_surfAg_D15"/>
</dbReference>
<evidence type="ECO:0000259" key="10">
    <source>
        <dbReference type="PROSITE" id="PS51779"/>
    </source>
</evidence>
<feature type="signal peptide" evidence="9">
    <location>
        <begin position="1"/>
        <end position="31"/>
    </location>
</feature>
<keyword evidence="5" id="KW-0677">Repeat</keyword>
<keyword evidence="4 9" id="KW-0732">Signal</keyword>
<evidence type="ECO:0000256" key="5">
    <source>
        <dbReference type="ARBA" id="ARBA00022737"/>
    </source>
</evidence>
<evidence type="ECO:0000313" key="11">
    <source>
        <dbReference type="EMBL" id="MBK1855562.1"/>
    </source>
</evidence>
<feature type="chain" id="PRO_5041945851" description="Outer membrane protein assembly factor BamA" evidence="9">
    <location>
        <begin position="32"/>
        <end position="772"/>
    </location>
</feature>
<keyword evidence="3" id="KW-0812">Transmembrane</keyword>
<dbReference type="InterPro" id="IPR034746">
    <property type="entry name" value="POTRA"/>
</dbReference>
<evidence type="ECO:0000256" key="6">
    <source>
        <dbReference type="ARBA" id="ARBA00023136"/>
    </source>
</evidence>